<dbReference type="PANTHER" id="PTHR21021">
    <property type="entry name" value="GAF/PUTATIVE CYTOSKELETAL PROTEIN"/>
    <property type="match status" value="1"/>
</dbReference>
<evidence type="ECO:0000313" key="3">
    <source>
        <dbReference type="EMBL" id="RHZ58469.1"/>
    </source>
</evidence>
<proteinExistence type="inferred from homology"/>
<accession>A0A397H728</accession>
<dbReference type="InterPro" id="IPR021150">
    <property type="entry name" value="Ubiq_cyt_c_chap"/>
</dbReference>
<comment type="caution">
    <text evidence="3">The sequence shown here is derived from an EMBL/GenBank/DDBJ whole genome shotgun (WGS) entry which is preliminary data.</text>
</comment>
<dbReference type="EMBL" id="NKHU02000068">
    <property type="protein sequence ID" value="RHZ58469.1"/>
    <property type="molecule type" value="Genomic_DNA"/>
</dbReference>
<dbReference type="GO" id="GO:0005829">
    <property type="term" value="C:cytosol"/>
    <property type="evidence" value="ECO:0007669"/>
    <property type="project" value="TreeGrafter"/>
</dbReference>
<dbReference type="PANTHER" id="PTHR21021:SF16">
    <property type="entry name" value="TIP41-LIKE PROTEIN"/>
    <property type="match status" value="1"/>
</dbReference>
<dbReference type="GeneID" id="38128722"/>
<dbReference type="Pfam" id="PF03981">
    <property type="entry name" value="Ubiq_cyt_C_chap"/>
    <property type="match status" value="1"/>
</dbReference>
<sequence length="488" mass="55258">MASAGSACAMNASAVSPGLQRPNVISVKEFRIITQKLPILKAEPIEEMTKRLGIAPPEMIFGDNYVTIEHEKKDWGITFNAFDALDRVDKTGTSMLRVAHSKEWQKSREKAHEGIKEVVKPFDWSYTTDYMGTVHPNSRPFETTTKPIPIELLKRPDPILFFDEVMLYEDELADNGIAMLSCKIRVMPGRLLLLSRFFMRLDNVLFRLRDTRLYVDFESIVSLCSPAHPNRNALWVQQTLSSVPQWRASSRLSRAIMPRPGTAAETYVAYGMTQKLFEVCSSQADYSIPQLSQKGAQVPKTEAGEDLGVGEGWWYEDLGLVPTFSTWSQVTFLHMYLLTVRLRALPSFDSLQTYSRHLIDHFSHNAEHRMDVLHGLTSRAIRNKFLKDLFIQWRGVLAAYDEGLVKGDAVLGAAVWRNLWKASHTGPHGEDMDWTKVARVVAYMRRVISELSQINEADLILHIGARPGGKPGIFGYSELDKQLVDGKR</sequence>
<dbReference type="InterPro" id="IPR007303">
    <property type="entry name" value="TIP41-like"/>
</dbReference>
<reference evidence="3" key="1">
    <citation type="submission" date="2018-08" db="EMBL/GenBank/DDBJ databases">
        <title>Draft genome sequence of azole-resistant Aspergillus thermomutatus (Neosartorya pseudofischeri) strain HMR AF 39, isolated from a human nasal aspirate.</title>
        <authorList>
            <person name="Parent-Michaud M."/>
            <person name="Dufresne P.J."/>
            <person name="Fournier E."/>
            <person name="Martineau C."/>
            <person name="Moreira S."/>
            <person name="Perkins V."/>
            <person name="De Repentigny L."/>
            <person name="Dufresne S.F."/>
        </authorList>
    </citation>
    <scope>NUCLEOTIDE SEQUENCE [LARGE SCALE GENOMIC DNA]</scope>
    <source>
        <strain evidence="3">HMR AF 39</strain>
    </source>
</reference>
<feature type="domain" description="Ubiquinol-cytochrome c chaperone" evidence="2">
    <location>
        <begin position="316"/>
        <end position="460"/>
    </location>
</feature>
<dbReference type="InterPro" id="IPR051330">
    <property type="entry name" value="Phosphatase_reg/MetRdx"/>
</dbReference>
<dbReference type="AlphaFoldDB" id="A0A397H728"/>
<dbReference type="GO" id="GO:0031929">
    <property type="term" value="P:TOR signaling"/>
    <property type="evidence" value="ECO:0007669"/>
    <property type="project" value="TreeGrafter"/>
</dbReference>
<gene>
    <name evidence="3" type="ORF">CDV56_106748</name>
</gene>
<evidence type="ECO:0000256" key="1">
    <source>
        <dbReference type="ARBA" id="ARBA00006658"/>
    </source>
</evidence>
<dbReference type="STRING" id="41047.A0A397H728"/>
<dbReference type="VEuPathDB" id="FungiDB:CDV56_106748"/>
<evidence type="ECO:0000259" key="2">
    <source>
        <dbReference type="Pfam" id="PF03981"/>
    </source>
</evidence>
<dbReference type="Pfam" id="PF04176">
    <property type="entry name" value="TIP41"/>
    <property type="match status" value="1"/>
</dbReference>
<evidence type="ECO:0000313" key="4">
    <source>
        <dbReference type="Proteomes" id="UP000215305"/>
    </source>
</evidence>
<comment type="similarity">
    <text evidence="1">Belongs to the TIP41 family.</text>
</comment>
<dbReference type="RefSeq" id="XP_026615446.1">
    <property type="nucleotide sequence ID" value="XM_026760367.1"/>
</dbReference>
<protein>
    <recommendedName>
        <fullName evidence="2">Ubiquinol-cytochrome c chaperone domain-containing protein</fullName>
    </recommendedName>
</protein>
<keyword evidence="4" id="KW-1185">Reference proteome</keyword>
<name>A0A397H728_ASPTH</name>
<dbReference type="OrthoDB" id="10253878at2759"/>
<organism evidence="3 4">
    <name type="scientific">Aspergillus thermomutatus</name>
    <name type="common">Neosartorya pseudofischeri</name>
    <dbReference type="NCBI Taxonomy" id="41047"/>
    <lineage>
        <taxon>Eukaryota</taxon>
        <taxon>Fungi</taxon>
        <taxon>Dikarya</taxon>
        <taxon>Ascomycota</taxon>
        <taxon>Pezizomycotina</taxon>
        <taxon>Eurotiomycetes</taxon>
        <taxon>Eurotiomycetidae</taxon>
        <taxon>Eurotiales</taxon>
        <taxon>Aspergillaceae</taxon>
        <taxon>Aspergillus</taxon>
        <taxon>Aspergillus subgen. Fumigati</taxon>
    </lineage>
</organism>
<dbReference type="Proteomes" id="UP000215305">
    <property type="component" value="Unassembled WGS sequence"/>
</dbReference>